<dbReference type="EMBL" id="KZ819353">
    <property type="protein sequence ID" value="PWN45967.1"/>
    <property type="molecule type" value="Genomic_DNA"/>
</dbReference>
<dbReference type="Proteomes" id="UP000245783">
    <property type="component" value="Unassembled WGS sequence"/>
</dbReference>
<evidence type="ECO:0000313" key="1">
    <source>
        <dbReference type="EMBL" id="PWN45967.1"/>
    </source>
</evidence>
<organism evidence="1 2">
    <name type="scientific">Ceraceosorus guamensis</name>
    <dbReference type="NCBI Taxonomy" id="1522189"/>
    <lineage>
        <taxon>Eukaryota</taxon>
        <taxon>Fungi</taxon>
        <taxon>Dikarya</taxon>
        <taxon>Basidiomycota</taxon>
        <taxon>Ustilaginomycotina</taxon>
        <taxon>Exobasidiomycetes</taxon>
        <taxon>Ceraceosorales</taxon>
        <taxon>Ceraceosoraceae</taxon>
        <taxon>Ceraceosorus</taxon>
    </lineage>
</organism>
<reference evidence="1 2" key="1">
    <citation type="journal article" date="2018" name="Mol. Biol. Evol.">
        <title>Broad Genomic Sampling Reveals a Smut Pathogenic Ancestry of the Fungal Clade Ustilaginomycotina.</title>
        <authorList>
            <person name="Kijpornyongpan T."/>
            <person name="Mondo S.J."/>
            <person name="Barry K."/>
            <person name="Sandor L."/>
            <person name="Lee J."/>
            <person name="Lipzen A."/>
            <person name="Pangilinan J."/>
            <person name="LaButti K."/>
            <person name="Hainaut M."/>
            <person name="Henrissat B."/>
            <person name="Grigoriev I.V."/>
            <person name="Spatafora J.W."/>
            <person name="Aime M.C."/>
        </authorList>
    </citation>
    <scope>NUCLEOTIDE SEQUENCE [LARGE SCALE GENOMIC DNA]</scope>
    <source>
        <strain evidence="1 2">MCA 4658</strain>
    </source>
</reference>
<proteinExistence type="predicted"/>
<dbReference type="RefSeq" id="XP_025373127.1">
    <property type="nucleotide sequence ID" value="XM_025512844.1"/>
</dbReference>
<accession>A0A316W7U6</accession>
<protein>
    <submittedName>
        <fullName evidence="1">Uncharacterized protein</fullName>
    </submittedName>
</protein>
<dbReference type="AlphaFoldDB" id="A0A316W7U6"/>
<keyword evidence="2" id="KW-1185">Reference proteome</keyword>
<evidence type="ECO:0000313" key="2">
    <source>
        <dbReference type="Proteomes" id="UP000245783"/>
    </source>
</evidence>
<name>A0A316W7U6_9BASI</name>
<sequence>MARLPVWIFAAFPKDCTAVRRCSANNCRNGTDQQYRRSNLRCAARMALLLVKAKGQNQGRIPLITIRFCPDIHQPLTFSSEKHLLGLIAISLKRRFYEPSDLRVTHA</sequence>
<dbReference type="InParanoid" id="A0A316W7U6"/>
<gene>
    <name evidence="1" type="ORF">IE81DRAFT_319821</name>
</gene>
<dbReference type="GeneID" id="37034714"/>